<sequence length="116" mass="13121">MDLTELVNCARPILHGYRPRRPDSFLGVPDSHLHDEGLSVHSVQVRQVVLNALEHSVGVEIHKSHARVVVSRKSFSTEASHLQRDFNTGIRYLIRDEITDIVNASEEVGRSLFLLE</sequence>
<dbReference type="AlphaFoldDB" id="A0A9W6YGT7"/>
<dbReference type="EMBL" id="BSXT01006812">
    <property type="protein sequence ID" value="GMF63113.1"/>
    <property type="molecule type" value="Genomic_DNA"/>
</dbReference>
<evidence type="ECO:0000313" key="2">
    <source>
        <dbReference type="Proteomes" id="UP001165121"/>
    </source>
</evidence>
<organism evidence="1 2">
    <name type="scientific">Phytophthora fragariaefolia</name>
    <dbReference type="NCBI Taxonomy" id="1490495"/>
    <lineage>
        <taxon>Eukaryota</taxon>
        <taxon>Sar</taxon>
        <taxon>Stramenopiles</taxon>
        <taxon>Oomycota</taxon>
        <taxon>Peronosporomycetes</taxon>
        <taxon>Peronosporales</taxon>
        <taxon>Peronosporaceae</taxon>
        <taxon>Phytophthora</taxon>
    </lineage>
</organism>
<gene>
    <name evidence="1" type="ORF">Pfra01_002755500</name>
</gene>
<keyword evidence="2" id="KW-1185">Reference proteome</keyword>
<reference evidence="1" key="1">
    <citation type="submission" date="2023-04" db="EMBL/GenBank/DDBJ databases">
        <title>Phytophthora fragariaefolia NBRC 109709.</title>
        <authorList>
            <person name="Ichikawa N."/>
            <person name="Sato H."/>
            <person name="Tonouchi N."/>
        </authorList>
    </citation>
    <scope>NUCLEOTIDE SEQUENCE</scope>
    <source>
        <strain evidence="1">NBRC 109709</strain>
    </source>
</reference>
<name>A0A9W6YGT7_9STRA</name>
<accession>A0A9W6YGT7</accession>
<protein>
    <submittedName>
        <fullName evidence="1">Unnamed protein product</fullName>
    </submittedName>
</protein>
<comment type="caution">
    <text evidence="1">The sequence shown here is derived from an EMBL/GenBank/DDBJ whole genome shotgun (WGS) entry which is preliminary data.</text>
</comment>
<dbReference type="Proteomes" id="UP001165121">
    <property type="component" value="Unassembled WGS sequence"/>
</dbReference>
<proteinExistence type="predicted"/>
<evidence type="ECO:0000313" key="1">
    <source>
        <dbReference type="EMBL" id="GMF63113.1"/>
    </source>
</evidence>